<protein>
    <submittedName>
        <fullName evidence="1">Uncharacterized protein</fullName>
    </submittedName>
</protein>
<accession>A0A0U5ER42</accession>
<sequence>MMLGIRLGRYPSVAAAASTLSFVSAEMLAVEEKARETADWDTPASFATSIDVTERMILVSLGSCEVAVESDRRQLIVIYYG</sequence>
<proteinExistence type="predicted"/>
<dbReference type="EMBL" id="LN606600">
    <property type="protein sequence ID" value="CEF39993.1"/>
    <property type="molecule type" value="Genomic_DNA"/>
</dbReference>
<evidence type="ECO:0000313" key="2">
    <source>
        <dbReference type="Proteomes" id="UP000056109"/>
    </source>
</evidence>
<evidence type="ECO:0000313" key="1">
    <source>
        <dbReference type="EMBL" id="CEF39993.1"/>
    </source>
</evidence>
<dbReference type="PATRIC" id="fig|446692.3.peg.545"/>
<reference evidence="2" key="1">
    <citation type="submission" date="2014-09" db="EMBL/GenBank/DDBJ databases">
        <authorList>
            <person name="Illeghems K.G."/>
        </authorList>
    </citation>
    <scope>NUCLEOTIDE SEQUENCE [LARGE SCALE GENOMIC DNA]</scope>
    <source>
        <strain evidence="2">108B</strain>
    </source>
</reference>
<gene>
    <name evidence="1" type="ORF">ASN_578</name>
</gene>
<dbReference type="KEGG" id="asz:ASN_578"/>
<keyword evidence="2" id="KW-1185">Reference proteome</keyword>
<organism evidence="1 2">
    <name type="scientific">Acetobacter senegalensis</name>
    <dbReference type="NCBI Taxonomy" id="446692"/>
    <lineage>
        <taxon>Bacteria</taxon>
        <taxon>Pseudomonadati</taxon>
        <taxon>Pseudomonadota</taxon>
        <taxon>Alphaproteobacteria</taxon>
        <taxon>Acetobacterales</taxon>
        <taxon>Acetobacteraceae</taxon>
        <taxon>Acetobacter</taxon>
    </lineage>
</organism>
<dbReference type="AlphaFoldDB" id="A0A0U5ER42"/>
<name>A0A0U5ER42_9PROT</name>
<dbReference type="Proteomes" id="UP000056109">
    <property type="component" value="Chromosome I"/>
</dbReference>